<comment type="function">
    <text evidence="12">Template-independent DNA polymerase which catalyzes the random addition of deoxynucleoside 5'-triphosphate to the 3'-end of a DNA initiator. One of the in vivo functions of this enzyme is the addition of nucleotides at the junction (N region) of rearranged Ig heavy chain and T-cell receptor gene segments during the maturation of B- and T-cells.</text>
</comment>
<dbReference type="PIRSF" id="PIRSF501175">
    <property type="entry name" value="TDT"/>
    <property type="match status" value="1"/>
</dbReference>
<dbReference type="PRINTS" id="PR00871">
    <property type="entry name" value="DNAPOLXTDT"/>
</dbReference>
<keyword evidence="6" id="KW-0780">Terminal addition</keyword>
<dbReference type="Pfam" id="PF14792">
    <property type="entry name" value="DNA_pol_B_palm"/>
    <property type="match status" value="1"/>
</dbReference>
<dbReference type="InterPro" id="IPR001726">
    <property type="entry name" value="TdT/Mu"/>
</dbReference>
<dbReference type="Gene3D" id="3.30.460.10">
    <property type="entry name" value="Beta Polymerase, domain 2"/>
    <property type="match status" value="1"/>
</dbReference>
<dbReference type="Pfam" id="PF14791">
    <property type="entry name" value="DNA_pol_B_thumb"/>
    <property type="match status" value="1"/>
</dbReference>
<evidence type="ECO:0000256" key="8">
    <source>
        <dbReference type="ARBA" id="ARBA00022695"/>
    </source>
</evidence>
<feature type="binding site" evidence="15">
    <location>
        <position position="387"/>
    </location>
    <ligand>
        <name>Mg(2+)</name>
        <dbReference type="ChEBI" id="CHEBI:18420"/>
    </ligand>
</feature>
<evidence type="ECO:0000256" key="13">
    <source>
        <dbReference type="ARBA" id="ARBA00048976"/>
    </source>
</evidence>
<comment type="catalytic activity">
    <reaction evidence="13 14">
        <text>DNA(n) + a 2'-deoxyribonucleoside 5'-triphosphate = DNA(n+1) + diphosphate</text>
        <dbReference type="Rhea" id="RHEA:22508"/>
        <dbReference type="Rhea" id="RHEA-COMP:17339"/>
        <dbReference type="Rhea" id="RHEA-COMP:17340"/>
        <dbReference type="ChEBI" id="CHEBI:33019"/>
        <dbReference type="ChEBI" id="CHEBI:61560"/>
        <dbReference type="ChEBI" id="CHEBI:173112"/>
        <dbReference type="EC" id="2.7.7.31"/>
    </reaction>
</comment>
<dbReference type="GO" id="GO:0005634">
    <property type="term" value="C:nucleus"/>
    <property type="evidence" value="ECO:0007669"/>
    <property type="project" value="UniProtKB-SubCell"/>
</dbReference>
<dbReference type="InterPro" id="IPR018944">
    <property type="entry name" value="DNA_pol_lambd_fingers_domain"/>
</dbReference>
<evidence type="ECO:0000256" key="7">
    <source>
        <dbReference type="ARBA" id="ARBA00022679"/>
    </source>
</evidence>
<dbReference type="Pfam" id="PF10391">
    <property type="entry name" value="DNA_pol_lambd_f"/>
    <property type="match status" value="1"/>
</dbReference>
<dbReference type="SUPFAM" id="SSF81301">
    <property type="entry name" value="Nucleotidyltransferase"/>
    <property type="match status" value="1"/>
</dbReference>
<dbReference type="GO" id="GO:0003912">
    <property type="term" value="F:DNA nucleotidylexotransferase activity"/>
    <property type="evidence" value="ECO:0007669"/>
    <property type="project" value="UniProtKB-KW"/>
</dbReference>
<dbReference type="InterPro" id="IPR001357">
    <property type="entry name" value="BRCT_dom"/>
</dbReference>
<dbReference type="AlphaFoldDB" id="A0AAD1TDD0"/>
<dbReference type="GO" id="GO:0006304">
    <property type="term" value="P:DNA modification"/>
    <property type="evidence" value="ECO:0007669"/>
    <property type="project" value="UniProtKB-KW"/>
</dbReference>
<gene>
    <name evidence="17" type="ORF">PECUL_23A051893</name>
</gene>
<feature type="binding site" evidence="15">
    <location>
        <position position="298"/>
    </location>
    <ligand>
        <name>Mg(2+)</name>
        <dbReference type="ChEBI" id="CHEBI:18420"/>
    </ligand>
</feature>
<keyword evidence="10 14" id="KW-0460">Magnesium</keyword>
<dbReference type="Gene3D" id="3.30.210.10">
    <property type="entry name" value="DNA polymerase, thumb domain"/>
    <property type="match status" value="1"/>
</dbReference>
<dbReference type="PIRSF" id="PIRSF000817">
    <property type="entry name" value="DNA_NT"/>
    <property type="match status" value="1"/>
</dbReference>
<reference evidence="17" key="1">
    <citation type="submission" date="2022-03" db="EMBL/GenBank/DDBJ databases">
        <authorList>
            <person name="Alioto T."/>
            <person name="Alioto T."/>
            <person name="Gomez Garrido J."/>
        </authorList>
    </citation>
    <scope>NUCLEOTIDE SEQUENCE</scope>
</reference>
<sequence length="463" mass="53597">MGASRRNFLMNLARKRGFQIESELRDSVTHIVAENNSGPEVLEWLQSKQQSKKMEFEILDISWFTECMGAGFPVEIQSRHQLMVQQDCSASFNTSPSSSCVQVSQYACQRRTPLQDINQIFTDAFEILAENCEFLGNKELCKSFLRASAVLKSLRFPIATMKDLDGLPLLGNEMKTIIEEILEDGKCARVLDVINGERYKSFKLFTSIFGVGLKTSEKWFRMGFRTLEEIKNNPEFKFTKMQKYGFLHYEDITSYISKSEALEIYDFVRDIILKLVPDAVVTLTGGFRRGKERGHDVDIIITCPRKEKEKSILHNTITILKNQGLILFYDINESTFVETKLPSKKVDALDHFQKCFIIFKLVKEGVGATNIKDNEMESKNWKAVRVDFVITPYKQYAYALLGWTGSRQFERDLRRYATNEKKMMLDNHGLFDKTKNVFLDAYTEEDIFEHLGLEYLEPWDRNA</sequence>
<keyword evidence="18" id="KW-1185">Reference proteome</keyword>
<dbReference type="PROSITE" id="PS00522">
    <property type="entry name" value="DNA_POLYMERASE_X"/>
    <property type="match status" value="1"/>
</dbReference>
<keyword evidence="7 14" id="KW-0808">Transferase</keyword>
<dbReference type="InterPro" id="IPR029398">
    <property type="entry name" value="PolB_thumb"/>
</dbReference>
<dbReference type="InterPro" id="IPR027292">
    <property type="entry name" value="TdT"/>
</dbReference>
<dbReference type="InterPro" id="IPR019843">
    <property type="entry name" value="DNA_pol-X_BS"/>
</dbReference>
<evidence type="ECO:0000259" key="16">
    <source>
        <dbReference type="PROSITE" id="PS50172"/>
    </source>
</evidence>
<dbReference type="InterPro" id="IPR043519">
    <property type="entry name" value="NT_sf"/>
</dbReference>
<comment type="similarity">
    <text evidence="3 14">Belongs to the DNA polymerase type-X family.</text>
</comment>
<accession>A0AAD1TDD0</accession>
<dbReference type="SUPFAM" id="SSF81585">
    <property type="entry name" value="PsbU/PolX domain-like"/>
    <property type="match status" value="1"/>
</dbReference>
<dbReference type="GO" id="GO:0046872">
    <property type="term" value="F:metal ion binding"/>
    <property type="evidence" value="ECO:0007669"/>
    <property type="project" value="UniProtKB-UniRule"/>
</dbReference>
<proteinExistence type="inferred from homology"/>
<dbReference type="InterPro" id="IPR002054">
    <property type="entry name" value="DNA-dir_DNA_pol_X"/>
</dbReference>
<dbReference type="SUPFAM" id="SSF47802">
    <property type="entry name" value="DNA polymerase beta, N-terminal domain-like"/>
    <property type="match status" value="1"/>
</dbReference>
<evidence type="ECO:0000256" key="3">
    <source>
        <dbReference type="ARBA" id="ARBA00008323"/>
    </source>
</evidence>
<dbReference type="GO" id="GO:0003677">
    <property type="term" value="F:DNA binding"/>
    <property type="evidence" value="ECO:0007669"/>
    <property type="project" value="UniProtKB-UniRule"/>
</dbReference>
<evidence type="ECO:0000256" key="2">
    <source>
        <dbReference type="ARBA" id="ARBA00004123"/>
    </source>
</evidence>
<evidence type="ECO:0000313" key="17">
    <source>
        <dbReference type="EMBL" id="CAH2322406.1"/>
    </source>
</evidence>
<evidence type="ECO:0000256" key="11">
    <source>
        <dbReference type="ARBA" id="ARBA00023242"/>
    </source>
</evidence>
<dbReference type="FunFam" id="3.30.210.10:FF:000003">
    <property type="entry name" value="DNA nucleotidylexotransferase"/>
    <property type="match status" value="1"/>
</dbReference>
<feature type="domain" description="BRCT" evidence="16">
    <location>
        <begin position="1"/>
        <end position="81"/>
    </location>
</feature>
<evidence type="ECO:0000313" key="18">
    <source>
        <dbReference type="Proteomes" id="UP001295444"/>
    </source>
</evidence>
<dbReference type="PROSITE" id="PS50172">
    <property type="entry name" value="BRCT"/>
    <property type="match status" value="1"/>
</dbReference>
<evidence type="ECO:0000256" key="1">
    <source>
        <dbReference type="ARBA" id="ARBA00001946"/>
    </source>
</evidence>
<dbReference type="Gene3D" id="3.40.50.10190">
    <property type="entry name" value="BRCT domain"/>
    <property type="match status" value="1"/>
</dbReference>
<keyword evidence="11 14" id="KW-0539">Nucleus</keyword>
<dbReference type="CDD" id="cd00141">
    <property type="entry name" value="NT_POLXc"/>
    <property type="match status" value="1"/>
</dbReference>
<evidence type="ECO:0000256" key="5">
    <source>
        <dbReference type="ARBA" id="ARBA00015018"/>
    </source>
</evidence>
<dbReference type="PANTHER" id="PTHR11276:SF21">
    <property type="entry name" value="DNA NUCLEOTIDYLEXOTRANSFERASE"/>
    <property type="match status" value="1"/>
</dbReference>
<dbReference type="InterPro" id="IPR027421">
    <property type="entry name" value="DNA_pol_lamdba_lyase_dom_sf"/>
</dbReference>
<comment type="cofactor">
    <cofactor evidence="1 14 15">
        <name>Mg(2+)</name>
        <dbReference type="ChEBI" id="CHEBI:18420"/>
    </cofactor>
</comment>
<dbReference type="SUPFAM" id="SSF52113">
    <property type="entry name" value="BRCT domain"/>
    <property type="match status" value="1"/>
</dbReference>
<evidence type="ECO:0000256" key="14">
    <source>
        <dbReference type="PIRNR" id="PIRNR000817"/>
    </source>
</evidence>
<dbReference type="GO" id="GO:0003887">
    <property type="term" value="F:DNA-directed DNA polymerase activity"/>
    <property type="evidence" value="ECO:0007669"/>
    <property type="project" value="UniProtKB-UniRule"/>
</dbReference>
<dbReference type="InterPro" id="IPR022312">
    <property type="entry name" value="DNA_pol_X"/>
</dbReference>
<dbReference type="InterPro" id="IPR036420">
    <property type="entry name" value="BRCT_dom_sf"/>
</dbReference>
<evidence type="ECO:0000256" key="6">
    <source>
        <dbReference type="ARBA" id="ARBA00022639"/>
    </source>
</evidence>
<evidence type="ECO:0000256" key="4">
    <source>
        <dbReference type="ARBA" id="ARBA00012435"/>
    </source>
</evidence>
<dbReference type="Gene3D" id="1.10.150.20">
    <property type="entry name" value="5' to 3' exonuclease, C-terminal subdomain"/>
    <property type="match status" value="1"/>
</dbReference>
<dbReference type="InterPro" id="IPR028207">
    <property type="entry name" value="DNA_pol_B_palm_palm"/>
</dbReference>
<protein>
    <recommendedName>
        <fullName evidence="5 14">DNA nucleotidylexotransferase</fullName>
        <ecNumber evidence="4 14">2.7.7.31</ecNumber>
    </recommendedName>
</protein>
<dbReference type="Proteomes" id="UP001295444">
    <property type="component" value="Chromosome 11"/>
</dbReference>
<evidence type="ECO:0000256" key="10">
    <source>
        <dbReference type="ARBA" id="ARBA00022842"/>
    </source>
</evidence>
<dbReference type="SMART" id="SM00483">
    <property type="entry name" value="POLXc"/>
    <property type="match status" value="1"/>
</dbReference>
<organism evidence="17 18">
    <name type="scientific">Pelobates cultripes</name>
    <name type="common">Western spadefoot toad</name>
    <dbReference type="NCBI Taxonomy" id="61616"/>
    <lineage>
        <taxon>Eukaryota</taxon>
        <taxon>Metazoa</taxon>
        <taxon>Chordata</taxon>
        <taxon>Craniata</taxon>
        <taxon>Vertebrata</taxon>
        <taxon>Euteleostomi</taxon>
        <taxon>Amphibia</taxon>
        <taxon>Batrachia</taxon>
        <taxon>Anura</taxon>
        <taxon>Pelobatoidea</taxon>
        <taxon>Pelobatidae</taxon>
        <taxon>Pelobates</taxon>
    </lineage>
</organism>
<dbReference type="InterPro" id="IPR037160">
    <property type="entry name" value="DNA_Pol_thumb_sf"/>
</dbReference>
<feature type="binding site" evidence="15">
    <location>
        <position position="296"/>
    </location>
    <ligand>
        <name>Mg(2+)</name>
        <dbReference type="ChEBI" id="CHEBI:18420"/>
    </ligand>
</feature>
<evidence type="ECO:0000256" key="9">
    <source>
        <dbReference type="ARBA" id="ARBA00022723"/>
    </source>
</evidence>
<name>A0AAD1TDD0_PELCU</name>
<dbReference type="EMBL" id="OW240922">
    <property type="protein sequence ID" value="CAH2322406.1"/>
    <property type="molecule type" value="Genomic_DNA"/>
</dbReference>
<dbReference type="Pfam" id="PF14716">
    <property type="entry name" value="HHH_8"/>
    <property type="match status" value="1"/>
</dbReference>
<dbReference type="InterPro" id="IPR010996">
    <property type="entry name" value="HHH_MUS81"/>
</dbReference>
<dbReference type="Gene3D" id="1.10.150.110">
    <property type="entry name" value="DNA polymerase beta, N-terminal domain-like"/>
    <property type="match status" value="1"/>
</dbReference>
<keyword evidence="8 14" id="KW-0548">Nucleotidyltransferase</keyword>
<dbReference type="PRINTS" id="PR00869">
    <property type="entry name" value="DNAPOLX"/>
</dbReference>
<keyword evidence="9 14" id="KW-0479">Metal-binding</keyword>
<dbReference type="FunFam" id="1.10.150.110:FF:000003">
    <property type="entry name" value="DNA polymerase mu"/>
    <property type="match status" value="1"/>
</dbReference>
<evidence type="ECO:0000256" key="15">
    <source>
        <dbReference type="PIRSR" id="PIRSR000817-1"/>
    </source>
</evidence>
<dbReference type="EC" id="2.7.7.31" evidence="4 14"/>
<dbReference type="Pfam" id="PF00533">
    <property type="entry name" value="BRCT"/>
    <property type="match status" value="1"/>
</dbReference>
<dbReference type="PANTHER" id="PTHR11276">
    <property type="entry name" value="DNA POLYMERASE TYPE-X FAMILY MEMBER"/>
    <property type="match status" value="1"/>
</dbReference>
<evidence type="ECO:0000256" key="12">
    <source>
        <dbReference type="ARBA" id="ARBA00037135"/>
    </source>
</evidence>
<dbReference type="FunFam" id="1.10.150.20:FF:000010">
    <property type="entry name" value="DNA polymerase lambda"/>
    <property type="match status" value="1"/>
</dbReference>
<dbReference type="GO" id="GO:0006303">
    <property type="term" value="P:double-strand break repair via nonhomologous end joining"/>
    <property type="evidence" value="ECO:0007669"/>
    <property type="project" value="TreeGrafter"/>
</dbReference>
<comment type="subcellular location">
    <subcellularLocation>
        <location evidence="2 14">Nucleus</location>
    </subcellularLocation>
</comment>